<evidence type="ECO:0000313" key="12">
    <source>
        <dbReference type="EMBL" id="KKS21046.1"/>
    </source>
</evidence>
<dbReference type="EC" id="6.1.1.5" evidence="1 9"/>
<evidence type="ECO:0000313" key="13">
    <source>
        <dbReference type="Proteomes" id="UP000034507"/>
    </source>
</evidence>
<evidence type="ECO:0000256" key="1">
    <source>
        <dbReference type="ARBA" id="ARBA00013165"/>
    </source>
</evidence>
<dbReference type="GO" id="GO:0005737">
    <property type="term" value="C:cytoplasm"/>
    <property type="evidence" value="ECO:0007669"/>
    <property type="project" value="UniProtKB-UniRule"/>
</dbReference>
<organism evidence="12 13">
    <name type="scientific">candidate division WWE3 bacterium GW2011_GWC1_41_7</name>
    <dbReference type="NCBI Taxonomy" id="1619119"/>
    <lineage>
        <taxon>Bacteria</taxon>
        <taxon>Katanobacteria</taxon>
    </lineage>
</organism>
<evidence type="ECO:0000256" key="9">
    <source>
        <dbReference type="NCBIfam" id="TIGR00392"/>
    </source>
</evidence>
<dbReference type="InterPro" id="IPR002301">
    <property type="entry name" value="Ile-tRNA-ligase"/>
</dbReference>
<feature type="domain" description="Aminoacyl-tRNA synthetase class Ia" evidence="10">
    <location>
        <begin position="25"/>
        <end position="635"/>
    </location>
</feature>
<keyword evidence="3" id="KW-0547">Nucleotide-binding</keyword>
<keyword evidence="5" id="KW-0648">Protein biosynthesis</keyword>
<dbReference type="InterPro" id="IPR002300">
    <property type="entry name" value="aa-tRNA-synth_Ia"/>
</dbReference>
<dbReference type="Pfam" id="PF00133">
    <property type="entry name" value="tRNA-synt_1"/>
    <property type="match status" value="1"/>
</dbReference>
<feature type="domain" description="Methionyl/Valyl/Leucyl/Isoleucyl-tRNA synthetase anticodon-binding" evidence="11">
    <location>
        <begin position="686"/>
        <end position="832"/>
    </location>
</feature>
<evidence type="ECO:0000256" key="2">
    <source>
        <dbReference type="ARBA" id="ARBA00022598"/>
    </source>
</evidence>
<dbReference type="GO" id="GO:0006428">
    <property type="term" value="P:isoleucyl-tRNA aminoacylation"/>
    <property type="evidence" value="ECO:0007669"/>
    <property type="project" value="UniProtKB-UniRule"/>
</dbReference>
<dbReference type="GO" id="GO:0005524">
    <property type="term" value="F:ATP binding"/>
    <property type="evidence" value="ECO:0007669"/>
    <property type="project" value="UniProtKB-KW"/>
</dbReference>
<dbReference type="Pfam" id="PF08264">
    <property type="entry name" value="Anticodon_1"/>
    <property type="match status" value="1"/>
</dbReference>
<evidence type="ECO:0000256" key="3">
    <source>
        <dbReference type="ARBA" id="ARBA00022741"/>
    </source>
</evidence>
<dbReference type="InterPro" id="IPR009008">
    <property type="entry name" value="Val/Leu/Ile-tRNA-synth_edit"/>
</dbReference>
<keyword evidence="6" id="KW-0030">Aminoacyl-tRNA synthetase</keyword>
<comment type="caution">
    <text evidence="12">The sequence shown here is derived from an EMBL/GenBank/DDBJ whole genome shotgun (WGS) entry which is preliminary data.</text>
</comment>
<dbReference type="CDD" id="cd00818">
    <property type="entry name" value="IleRS_core"/>
    <property type="match status" value="1"/>
</dbReference>
<dbReference type="EMBL" id="LCBX01000009">
    <property type="protein sequence ID" value="KKS21046.1"/>
    <property type="molecule type" value="Genomic_DNA"/>
</dbReference>
<dbReference type="GO" id="GO:0000049">
    <property type="term" value="F:tRNA binding"/>
    <property type="evidence" value="ECO:0007669"/>
    <property type="project" value="InterPro"/>
</dbReference>
<sequence length="959" mass="111285">MTEEMKNKFKELEPVLELPKLESGVLKYWNEIDILNYTYKQREGSEEKVYYDGPITANGLPHYGHAITWTMKDIIPRFWTMQGYYVARNMGWDCQGIPVEYEVEKKLGFKNKHEVEEYGIEKFNDQCKESVLKYRTAMIEYEQRLGRLIDHNSEYATMEPKYIESMWWALKELYNKGLLYEGHKVVAYSTRSGMTLSTHEVAEGGYGEIVDPAVTVKFRLIGEENTFILAWTTTPWTLPGNLLLAVRNDISYVKVELNNEFLILAEETIENVLGDEKYEIIGKFKGSDLVGRTYVPLFDNFVDKKEQGAFVVVHGNHVNTEEGTGIVHLAPYGMEDFDILMDLGITLFDYLDEEGTFNSSVPELEGLFYKKANIKIVELLAEKGLMFKHEDYPHQMPLDYRTKTPLIYKPIKSWYVNVEKIKGKLLEETGKVKFVPESEGKRFRAWIEKARDWSLSRKRFWGTPLPLWINDKTAEIKFAGSFAELSELSGKDLGNEFDPHKPYVDEITWEDPNGGTYRRVPEVIDVWFDSGAMPFAQHHYPFENKELFEKRYPADYISEGDDQIRLWFYTMFVLGVSLFDKTPYKNVVVIGMLGDENGKKMSKSKGNYPPIEEVFNDYGSDMLRYFLLISPIVRGEAARFSYDLLTETKKEYFTMLWNSYKYFITYANANNYQPSLGMPESDNLLDQWILARLKQTSRVMSENFDKYYVMDAARQLRPFVSDLSTWYIRRSRDRISEGDKQALDVLYYVLIEFAKLSAPVTPLLSEALYEHLNVRELSGLKSVHVEKLTEYGELSKDEITLIKQMEFTRQIVSLTLAIRSAEGIKVRQPLQTLYIRSQSKIFAEKDLMVEIIRDEVNVKDIVLGEPTGEIPFMEDANFKVWLNMDISKELQIQGVAREMVRTIQALRKKNNLRVEDTVSVKYEDTPENRKAVEMFGEDIKNKGSAVSLEPGEEFSVVKV</sequence>
<dbReference type="GO" id="GO:0004822">
    <property type="term" value="F:isoleucine-tRNA ligase activity"/>
    <property type="evidence" value="ECO:0007669"/>
    <property type="project" value="UniProtKB-UniRule"/>
</dbReference>
<comment type="catalytic activity">
    <reaction evidence="8">
        <text>tRNA(Ile) + L-isoleucine + ATP = L-isoleucyl-tRNA(Ile) + AMP + diphosphate</text>
        <dbReference type="Rhea" id="RHEA:11060"/>
        <dbReference type="Rhea" id="RHEA-COMP:9666"/>
        <dbReference type="Rhea" id="RHEA-COMP:9695"/>
        <dbReference type="ChEBI" id="CHEBI:30616"/>
        <dbReference type="ChEBI" id="CHEBI:33019"/>
        <dbReference type="ChEBI" id="CHEBI:58045"/>
        <dbReference type="ChEBI" id="CHEBI:78442"/>
        <dbReference type="ChEBI" id="CHEBI:78528"/>
        <dbReference type="ChEBI" id="CHEBI:456215"/>
        <dbReference type="EC" id="6.1.1.5"/>
    </reaction>
</comment>
<proteinExistence type="predicted"/>
<dbReference type="InterPro" id="IPR033709">
    <property type="entry name" value="Anticodon_Ile_ABEc"/>
</dbReference>
<dbReference type="InterPro" id="IPR023586">
    <property type="entry name" value="Ile-tRNA-ligase_type2"/>
</dbReference>
<dbReference type="InterPro" id="IPR009080">
    <property type="entry name" value="tRNAsynth_Ia_anticodon-bd"/>
</dbReference>
<protein>
    <recommendedName>
        <fullName evidence="1 9">Isoleucine--tRNA ligase</fullName>
        <ecNumber evidence="1 9">6.1.1.5</ecNumber>
    </recommendedName>
</protein>
<dbReference type="InterPro" id="IPR013155">
    <property type="entry name" value="M/V/L/I-tRNA-synth_anticd-bd"/>
</dbReference>
<dbReference type="Pfam" id="PF19302">
    <property type="entry name" value="DUF5915"/>
    <property type="match status" value="1"/>
</dbReference>
<evidence type="ECO:0000259" key="10">
    <source>
        <dbReference type="Pfam" id="PF00133"/>
    </source>
</evidence>
<accession>A0A0G0ZG79</accession>
<dbReference type="AlphaFoldDB" id="A0A0G0ZG79"/>
<dbReference type="Gene3D" id="1.10.730.10">
    <property type="entry name" value="Isoleucyl-tRNA Synthetase, Domain 1"/>
    <property type="match status" value="1"/>
</dbReference>
<keyword evidence="4" id="KW-0067">ATP-binding</keyword>
<dbReference type="PANTHER" id="PTHR42780:SF1">
    <property type="entry name" value="ISOLEUCINE--TRNA LIGASE, CYTOPLASMIC"/>
    <property type="match status" value="1"/>
</dbReference>
<dbReference type="Gene3D" id="3.40.50.620">
    <property type="entry name" value="HUPs"/>
    <property type="match status" value="2"/>
</dbReference>
<dbReference type="PATRIC" id="fig|1619119.3.peg.302"/>
<evidence type="ECO:0000256" key="6">
    <source>
        <dbReference type="ARBA" id="ARBA00023146"/>
    </source>
</evidence>
<dbReference type="NCBIfam" id="TIGR00392">
    <property type="entry name" value="ileS"/>
    <property type="match status" value="1"/>
</dbReference>
<dbReference type="PANTHER" id="PTHR42780">
    <property type="entry name" value="SOLEUCYL-TRNA SYNTHETASE"/>
    <property type="match status" value="1"/>
</dbReference>
<evidence type="ECO:0000259" key="11">
    <source>
        <dbReference type="Pfam" id="PF08264"/>
    </source>
</evidence>
<evidence type="ECO:0000256" key="4">
    <source>
        <dbReference type="ARBA" id="ARBA00022840"/>
    </source>
</evidence>
<dbReference type="CDD" id="cd07961">
    <property type="entry name" value="Anticodon_Ia_Ile_ABEc"/>
    <property type="match status" value="1"/>
</dbReference>
<dbReference type="InterPro" id="IPR014729">
    <property type="entry name" value="Rossmann-like_a/b/a_fold"/>
</dbReference>
<evidence type="ECO:0000256" key="5">
    <source>
        <dbReference type="ARBA" id="ARBA00022917"/>
    </source>
</evidence>
<dbReference type="GO" id="GO:0002161">
    <property type="term" value="F:aminoacyl-tRNA deacylase activity"/>
    <property type="evidence" value="ECO:0007669"/>
    <property type="project" value="InterPro"/>
</dbReference>
<gene>
    <name evidence="12" type="ORF">UU77_C0009G0008</name>
</gene>
<dbReference type="PRINTS" id="PR00984">
    <property type="entry name" value="TRNASYNTHILE"/>
</dbReference>
<dbReference type="SUPFAM" id="SSF52374">
    <property type="entry name" value="Nucleotidylyl transferase"/>
    <property type="match status" value="1"/>
</dbReference>
<name>A0A0G0ZG79_UNCKA</name>
<dbReference type="SUPFAM" id="SSF50677">
    <property type="entry name" value="ValRS/IleRS/LeuRS editing domain"/>
    <property type="match status" value="1"/>
</dbReference>
<dbReference type="Proteomes" id="UP000034507">
    <property type="component" value="Unassembled WGS sequence"/>
</dbReference>
<reference evidence="12 13" key="1">
    <citation type="journal article" date="2015" name="Nature">
        <title>rRNA introns, odd ribosomes, and small enigmatic genomes across a large radiation of phyla.</title>
        <authorList>
            <person name="Brown C.T."/>
            <person name="Hug L.A."/>
            <person name="Thomas B.C."/>
            <person name="Sharon I."/>
            <person name="Castelle C.J."/>
            <person name="Singh A."/>
            <person name="Wilkins M.J."/>
            <person name="Williams K.H."/>
            <person name="Banfield J.F."/>
        </authorList>
    </citation>
    <scope>NUCLEOTIDE SEQUENCE [LARGE SCALE GENOMIC DNA]</scope>
</reference>
<keyword evidence="2 12" id="KW-0436">Ligase</keyword>
<comment type="function">
    <text evidence="7">Catalyzes the attachment of isoleucine to tRNA(Ile). As IleRS can inadvertently accommodate and process structurally similar amino acids such as valine, to avoid such errors it has two additional distinct tRNA(Ile)-dependent editing activities. One activity is designated as 'pretransfer' editing and involves the hydrolysis of activated Val-AMP. The other activity is designated 'posttransfer' editing and involves deacylation of mischarged Val-tRNA(Ile).</text>
</comment>
<dbReference type="SUPFAM" id="SSF47323">
    <property type="entry name" value="Anticodon-binding domain of a subclass of class I aminoacyl-tRNA synthetases"/>
    <property type="match status" value="1"/>
</dbReference>
<evidence type="ECO:0000256" key="7">
    <source>
        <dbReference type="ARBA" id="ARBA00025217"/>
    </source>
</evidence>
<evidence type="ECO:0000256" key="8">
    <source>
        <dbReference type="ARBA" id="ARBA00048359"/>
    </source>
</evidence>